<dbReference type="AlphaFoldDB" id="A0A1G9P5N8"/>
<name>A0A1G9P5N8_9ACTN</name>
<sequence>MTGWDDVLELTDPDRPATTEDDLLVVASSTRAEAVIGLVQDWFGGDDARMALRLVLDGVDRGVLRRSAAYSLARTSDRGGLGSGDHAMLPGHSTEYIPLRLSCPAPGCRVRAAAVSYDPYDPPQCGVHHVALRVEG</sequence>
<accession>A0A1G9P5N8</accession>
<evidence type="ECO:0000313" key="1">
    <source>
        <dbReference type="EMBL" id="SDL94039.1"/>
    </source>
</evidence>
<dbReference type="Proteomes" id="UP000199202">
    <property type="component" value="Unassembled WGS sequence"/>
</dbReference>
<dbReference type="RefSeq" id="WP_090945834.1">
    <property type="nucleotide sequence ID" value="NZ_FNDJ01000033.1"/>
</dbReference>
<protein>
    <submittedName>
        <fullName evidence="1">Uncharacterized protein</fullName>
    </submittedName>
</protein>
<organism evidence="1 2">
    <name type="scientific">Nonomuraea jiangxiensis</name>
    <dbReference type="NCBI Taxonomy" id="633440"/>
    <lineage>
        <taxon>Bacteria</taxon>
        <taxon>Bacillati</taxon>
        <taxon>Actinomycetota</taxon>
        <taxon>Actinomycetes</taxon>
        <taxon>Streptosporangiales</taxon>
        <taxon>Streptosporangiaceae</taxon>
        <taxon>Nonomuraea</taxon>
    </lineage>
</organism>
<gene>
    <name evidence="1" type="ORF">SAMN05421869_13341</name>
</gene>
<dbReference type="STRING" id="633440.SAMN05421869_13341"/>
<dbReference type="EMBL" id="FNDJ01000033">
    <property type="protein sequence ID" value="SDL94039.1"/>
    <property type="molecule type" value="Genomic_DNA"/>
</dbReference>
<reference evidence="1 2" key="1">
    <citation type="submission" date="2016-10" db="EMBL/GenBank/DDBJ databases">
        <authorList>
            <person name="de Groot N.N."/>
        </authorList>
    </citation>
    <scope>NUCLEOTIDE SEQUENCE [LARGE SCALE GENOMIC DNA]</scope>
    <source>
        <strain evidence="1 2">CGMCC 4.6533</strain>
    </source>
</reference>
<keyword evidence="2" id="KW-1185">Reference proteome</keyword>
<evidence type="ECO:0000313" key="2">
    <source>
        <dbReference type="Proteomes" id="UP000199202"/>
    </source>
</evidence>
<proteinExistence type="predicted"/>
<dbReference type="OrthoDB" id="9875684at2"/>